<keyword evidence="3 6" id="KW-0479">Metal-binding</keyword>
<keyword evidence="2 6" id="KW-0540">Nuclease</keyword>
<evidence type="ECO:0000256" key="5">
    <source>
        <dbReference type="ARBA" id="ARBA00022842"/>
    </source>
</evidence>
<dbReference type="InterPro" id="IPR044153">
    <property type="entry name" value="PIN_Pae0151-like"/>
</dbReference>
<evidence type="ECO:0000256" key="1">
    <source>
        <dbReference type="ARBA" id="ARBA00022649"/>
    </source>
</evidence>
<evidence type="ECO:0000256" key="6">
    <source>
        <dbReference type="HAMAP-Rule" id="MF_00265"/>
    </source>
</evidence>
<feature type="binding site" evidence="6">
    <location>
        <position position="97"/>
    </location>
    <ligand>
        <name>Mg(2+)</name>
        <dbReference type="ChEBI" id="CHEBI:18420"/>
    </ligand>
</feature>
<dbReference type="EC" id="3.1.-.-" evidence="6"/>
<keyword evidence="5 6" id="KW-0460">Magnesium</keyword>
<proteinExistence type="inferred from homology"/>
<dbReference type="Proteomes" id="UP001279660">
    <property type="component" value="Unassembled WGS sequence"/>
</dbReference>
<gene>
    <name evidence="6" type="primary">vapC</name>
    <name evidence="8" type="ORF">SIL82_11035</name>
</gene>
<evidence type="ECO:0000256" key="4">
    <source>
        <dbReference type="ARBA" id="ARBA00022801"/>
    </source>
</evidence>
<dbReference type="InterPro" id="IPR022907">
    <property type="entry name" value="VapC_family"/>
</dbReference>
<dbReference type="SUPFAM" id="SSF88723">
    <property type="entry name" value="PIN domain-like"/>
    <property type="match status" value="1"/>
</dbReference>
<keyword evidence="4 6" id="KW-0378">Hydrolase</keyword>
<organism evidence="8 9">
    <name type="scientific">Sphingomonas echinoides</name>
    <dbReference type="NCBI Taxonomy" id="59803"/>
    <lineage>
        <taxon>Bacteria</taxon>
        <taxon>Pseudomonadati</taxon>
        <taxon>Pseudomonadota</taxon>
        <taxon>Alphaproteobacteria</taxon>
        <taxon>Sphingomonadales</taxon>
        <taxon>Sphingomonadaceae</taxon>
        <taxon>Sphingomonas</taxon>
    </lineage>
</organism>
<dbReference type="RefSeq" id="WP_010402871.1">
    <property type="nucleotide sequence ID" value="NZ_JAWXXV010000001.1"/>
</dbReference>
<name>A0ABU4PKQ9_9SPHN</name>
<reference evidence="8 9" key="1">
    <citation type="submission" date="2023-11" db="EMBL/GenBank/DDBJ databases">
        <title>MicrobeMod: A computational toolkit for identifying prokaryotic methylation and restriction-modification with nanopore sequencing.</title>
        <authorList>
            <person name="Crits-Christoph A."/>
            <person name="Kang S.C."/>
            <person name="Lee H."/>
            <person name="Ostrov N."/>
        </authorList>
    </citation>
    <scope>NUCLEOTIDE SEQUENCE [LARGE SCALE GENOMIC DNA]</scope>
    <source>
        <strain evidence="8 9">ATCC 14820</strain>
    </source>
</reference>
<evidence type="ECO:0000256" key="2">
    <source>
        <dbReference type="ARBA" id="ARBA00022722"/>
    </source>
</evidence>
<dbReference type="EMBL" id="JAWXXV010000001">
    <property type="protein sequence ID" value="MDX5984798.1"/>
    <property type="molecule type" value="Genomic_DNA"/>
</dbReference>
<dbReference type="HAMAP" id="MF_00265">
    <property type="entry name" value="VapC_Nob1"/>
    <property type="match status" value="1"/>
</dbReference>
<sequence>MIVLDASVVIKLLTQEQGSAEAVDRIEREPDRVAPDWLHAEIASALSKKVRYGGLPVEQAYTALGAVASIMPDLVPATALLDAALEMSITLRHALYDCLYLALAIERRCVMLTSDRKFANVVSESAYRDHIELLA</sequence>
<keyword evidence="1 6" id="KW-1277">Toxin-antitoxin system</keyword>
<comment type="cofactor">
    <cofactor evidence="6">
        <name>Mg(2+)</name>
        <dbReference type="ChEBI" id="CHEBI:18420"/>
    </cofactor>
</comment>
<dbReference type="InterPro" id="IPR002716">
    <property type="entry name" value="PIN_dom"/>
</dbReference>
<dbReference type="PANTHER" id="PTHR35901">
    <property type="entry name" value="RIBONUCLEASE VAPC3"/>
    <property type="match status" value="1"/>
</dbReference>
<dbReference type="InterPro" id="IPR029060">
    <property type="entry name" value="PIN-like_dom_sf"/>
</dbReference>
<dbReference type="Pfam" id="PF01850">
    <property type="entry name" value="PIN"/>
    <property type="match status" value="1"/>
</dbReference>
<comment type="caution">
    <text evidence="8">The sequence shown here is derived from an EMBL/GenBank/DDBJ whole genome shotgun (WGS) entry which is preliminary data.</text>
</comment>
<accession>A0ABU4PKQ9</accession>
<evidence type="ECO:0000313" key="9">
    <source>
        <dbReference type="Proteomes" id="UP001279660"/>
    </source>
</evidence>
<comment type="similarity">
    <text evidence="6">Belongs to the PINc/VapC protein family.</text>
</comment>
<comment type="function">
    <text evidence="6">Toxic component of a toxin-antitoxin (TA) system. An RNase.</text>
</comment>
<protein>
    <recommendedName>
        <fullName evidence="6">Ribonuclease VapC</fullName>
        <shortName evidence="6">RNase VapC</shortName>
        <ecNumber evidence="6">3.1.-.-</ecNumber>
    </recommendedName>
    <alternativeName>
        <fullName evidence="6">Toxin VapC</fullName>
    </alternativeName>
</protein>
<dbReference type="PANTHER" id="PTHR35901:SF1">
    <property type="entry name" value="EXONUCLEASE VAPC9"/>
    <property type="match status" value="1"/>
</dbReference>
<dbReference type="CDD" id="cd09873">
    <property type="entry name" value="PIN_Pae0151-like"/>
    <property type="match status" value="1"/>
</dbReference>
<evidence type="ECO:0000313" key="8">
    <source>
        <dbReference type="EMBL" id="MDX5984798.1"/>
    </source>
</evidence>
<feature type="domain" description="PIN" evidence="7">
    <location>
        <begin position="2"/>
        <end position="121"/>
    </location>
</feature>
<keyword evidence="9" id="KW-1185">Reference proteome</keyword>
<evidence type="ECO:0000259" key="7">
    <source>
        <dbReference type="Pfam" id="PF01850"/>
    </source>
</evidence>
<keyword evidence="6" id="KW-0800">Toxin</keyword>
<dbReference type="Gene3D" id="3.40.50.1010">
    <property type="entry name" value="5'-nuclease"/>
    <property type="match status" value="1"/>
</dbReference>
<dbReference type="InterPro" id="IPR051619">
    <property type="entry name" value="TypeII_TA_RNase_PINc/VapC"/>
</dbReference>
<feature type="binding site" evidence="6">
    <location>
        <position position="5"/>
    </location>
    <ligand>
        <name>Mg(2+)</name>
        <dbReference type="ChEBI" id="CHEBI:18420"/>
    </ligand>
</feature>
<evidence type="ECO:0000256" key="3">
    <source>
        <dbReference type="ARBA" id="ARBA00022723"/>
    </source>
</evidence>